<evidence type="ECO:0000256" key="2">
    <source>
        <dbReference type="ARBA" id="ARBA00024329"/>
    </source>
</evidence>
<dbReference type="InterPro" id="IPR043519">
    <property type="entry name" value="NT_sf"/>
</dbReference>
<dbReference type="FunFam" id="1.10.3210.10:FF:000001">
    <property type="entry name" value="GTP pyrophosphokinase RelA"/>
    <property type="match status" value="1"/>
</dbReference>
<dbReference type="GO" id="GO:0015970">
    <property type="term" value="P:guanosine tetraphosphate biosynthetic process"/>
    <property type="evidence" value="ECO:0007669"/>
    <property type="project" value="UniProtKB-UniPathway"/>
</dbReference>
<evidence type="ECO:0000256" key="4">
    <source>
        <dbReference type="ARBA" id="ARBA00047968"/>
    </source>
</evidence>
<dbReference type="AlphaFoldDB" id="A0A3A1Y9L4"/>
<evidence type="ECO:0000256" key="3">
    <source>
        <dbReference type="ARBA" id="ARBA00024387"/>
    </source>
</evidence>
<dbReference type="SUPFAM" id="SSF81271">
    <property type="entry name" value="TGS-like"/>
    <property type="match status" value="1"/>
</dbReference>
<comment type="function">
    <text evidence="5">In eubacteria ppGpp (guanosine 3'-diphosphate 5'-diphosphate) is a mediator of the stringent response that coordinates a variety of cellular activities in response to changes in nutritional abundance.</text>
</comment>
<evidence type="ECO:0000256" key="1">
    <source>
        <dbReference type="ARBA" id="ARBA00022801"/>
    </source>
</evidence>
<dbReference type="Pfam" id="PF13328">
    <property type="entry name" value="HD_4"/>
    <property type="match status" value="1"/>
</dbReference>
<comment type="catalytic activity">
    <reaction evidence="4">
        <text>guanosine 3',5'-bis(diphosphate) + H2O = GDP + diphosphate + H(+)</text>
        <dbReference type="Rhea" id="RHEA:14253"/>
        <dbReference type="ChEBI" id="CHEBI:15377"/>
        <dbReference type="ChEBI" id="CHEBI:15378"/>
        <dbReference type="ChEBI" id="CHEBI:33019"/>
        <dbReference type="ChEBI" id="CHEBI:58189"/>
        <dbReference type="ChEBI" id="CHEBI:77828"/>
        <dbReference type="EC" id="3.1.7.2"/>
    </reaction>
</comment>
<dbReference type="Gene3D" id="3.30.460.10">
    <property type="entry name" value="Beta Polymerase, domain 2"/>
    <property type="match status" value="1"/>
</dbReference>
<sequence length="731" mass="83660">MQIDYQYFEPLLVKLNYMSTDDIEKCRQAYAVAYEGHNGQFRSSGEPYITHPVAVAGILADLCLDVPAIQAALLHDTIEDTKFQRPELLKLFGTIVTDIVDGVSKLDKLKFRTRKEAEVANFRKMILAMTKDVRVVLIKLADRTHNMRTLGSLRPDKQRRIAQETIDIYSALAYRLGIMHIKKELDNLSFRALYPNRYRLLKEAADKASNLRKKQILHVQNSIEEALRNNGIKADVQIERVPLYNIYKRMLHKKQKFNSILDIYRFILVTKTQDDCYRSLGIVHSIFKPVPGTFQDFIALPKTNGYQTLVTELINEIGDPVEIFIRTEAMDEVADLGIAQTLMYTPNNKNTIGQQQVQKWLESLAELQHSSVNSIEFNNSVKEEIFPEDIFIFTPRGKIITLPQKSTVLDFAYYIHTNVGIHAVSGIVDGQEVALNQVLRTGQTVEIVTDPQAYPTEFSLTLVNSARARARMRLALKEREMDNYIEKGHRALQDLYQGKSLASLDKKVIQRALEFFNLKSLDDLYAEICLGNIISPVAKAVIDSYLDDNKDSNNILEQLQNGTLVCNLTYADLLAVKHQVVIDPQSFITPDDPIVLTTNFGNGLLVHHQNTNFIRQRNLTPYQHCLIKWGIEALPNSVVHVQLHLETKNQQDPEKFVEQVVELVNTYPKPILRAVIGVNHHDQTTYLKLELHVSNVNEIHNFIDYLSSHSDLINIFRWDRAYSQGHIERVK</sequence>
<dbReference type="SMART" id="SM00471">
    <property type="entry name" value="HDc"/>
    <property type="match status" value="1"/>
</dbReference>
<dbReference type="InterPro" id="IPR007685">
    <property type="entry name" value="RelA_SpoT"/>
</dbReference>
<dbReference type="InterPro" id="IPR012676">
    <property type="entry name" value="TGS-like"/>
</dbReference>
<dbReference type="SUPFAM" id="SSF81301">
    <property type="entry name" value="Nucleotidyltransferase"/>
    <property type="match status" value="1"/>
</dbReference>
<dbReference type="EC" id="3.1.7.2" evidence="3"/>
<protein>
    <recommendedName>
        <fullName evidence="3">guanosine-3',5'-bis(diphosphate) 3'-diphosphatase</fullName>
        <ecNumber evidence="3">3.1.7.2</ecNumber>
    </recommendedName>
</protein>
<dbReference type="InterPro" id="IPR003607">
    <property type="entry name" value="HD/PDEase_dom"/>
</dbReference>
<dbReference type="PANTHER" id="PTHR21262">
    <property type="entry name" value="GUANOSINE-3',5'-BIS DIPHOSPHATE 3'-PYROPHOSPHOHYDROLASE"/>
    <property type="match status" value="1"/>
</dbReference>
<comment type="pathway">
    <text evidence="2">Purine metabolism; ppGpp biosynthesis; ppGpp from GDP: step 1/1.</text>
</comment>
<dbReference type="PROSITE" id="PS51880">
    <property type="entry name" value="TGS"/>
    <property type="match status" value="1"/>
</dbReference>
<evidence type="ECO:0000313" key="8">
    <source>
        <dbReference type="EMBL" id="RIY34241.1"/>
    </source>
</evidence>
<dbReference type="GO" id="GO:0008728">
    <property type="term" value="F:GTP diphosphokinase activity"/>
    <property type="evidence" value="ECO:0007669"/>
    <property type="project" value="TreeGrafter"/>
</dbReference>
<reference evidence="8 9" key="1">
    <citation type="submission" date="2017-08" db="EMBL/GenBank/DDBJ databases">
        <title>Reclassification of Bisgaard taxon 37 and 44.</title>
        <authorList>
            <person name="Christensen H."/>
        </authorList>
    </citation>
    <scope>NUCLEOTIDE SEQUENCE [LARGE SCALE GENOMIC DNA]</scope>
    <source>
        <strain evidence="8 9">EEAB3T1</strain>
    </source>
</reference>
<accession>A0A3A1Y9L4</accession>
<dbReference type="Gene3D" id="3.10.20.30">
    <property type="match status" value="1"/>
</dbReference>
<dbReference type="SMART" id="SM00954">
    <property type="entry name" value="RelA_SpoT"/>
    <property type="match status" value="1"/>
</dbReference>
<organism evidence="8 9">
    <name type="scientific">Psittacicella gerlachiana</name>
    <dbReference type="NCBI Taxonomy" id="2028574"/>
    <lineage>
        <taxon>Bacteria</taxon>
        <taxon>Pseudomonadati</taxon>
        <taxon>Pseudomonadota</taxon>
        <taxon>Gammaproteobacteria</taxon>
        <taxon>Pasteurellales</taxon>
        <taxon>Psittacicellaceae</taxon>
        <taxon>Psittacicella</taxon>
    </lineage>
</organism>
<dbReference type="NCBIfam" id="TIGR00691">
    <property type="entry name" value="spoT_relA"/>
    <property type="match status" value="1"/>
</dbReference>
<dbReference type="InterPro" id="IPR012675">
    <property type="entry name" value="Beta-grasp_dom_sf"/>
</dbReference>
<dbReference type="GO" id="GO:0008893">
    <property type="term" value="F:guanosine-3',5'-bis(diphosphate) 3'-diphosphatase activity"/>
    <property type="evidence" value="ECO:0007669"/>
    <property type="project" value="UniProtKB-EC"/>
</dbReference>
<dbReference type="Pfam" id="PF02824">
    <property type="entry name" value="TGS"/>
    <property type="match status" value="1"/>
</dbReference>
<evidence type="ECO:0000259" key="6">
    <source>
        <dbReference type="PROSITE" id="PS51831"/>
    </source>
</evidence>
<feature type="domain" description="HD" evidence="6">
    <location>
        <begin position="48"/>
        <end position="147"/>
    </location>
</feature>
<dbReference type="InterPro" id="IPR004095">
    <property type="entry name" value="TGS"/>
</dbReference>
<dbReference type="Pfam" id="PF04607">
    <property type="entry name" value="RelA_SpoT"/>
    <property type="match status" value="1"/>
</dbReference>
<dbReference type="EMBL" id="NRJF01000173">
    <property type="protein sequence ID" value="RIY34241.1"/>
    <property type="molecule type" value="Genomic_DNA"/>
</dbReference>
<feature type="domain" description="TGS" evidence="7">
    <location>
        <begin position="386"/>
        <end position="449"/>
    </location>
</feature>
<dbReference type="GO" id="GO:0005886">
    <property type="term" value="C:plasma membrane"/>
    <property type="evidence" value="ECO:0007669"/>
    <property type="project" value="TreeGrafter"/>
</dbReference>
<proteinExistence type="inferred from homology"/>
<comment type="similarity">
    <text evidence="5">Belongs to the relA/spoT family.</text>
</comment>
<dbReference type="InterPro" id="IPR004811">
    <property type="entry name" value="RelA/Spo_fam"/>
</dbReference>
<keyword evidence="9" id="KW-1185">Reference proteome</keyword>
<evidence type="ECO:0000313" key="9">
    <source>
        <dbReference type="Proteomes" id="UP000265964"/>
    </source>
</evidence>
<dbReference type="Gene3D" id="1.10.3210.10">
    <property type="entry name" value="Hypothetical protein af1432"/>
    <property type="match status" value="1"/>
</dbReference>
<dbReference type="Proteomes" id="UP000265964">
    <property type="component" value="Unassembled WGS sequence"/>
</dbReference>
<dbReference type="InterPro" id="IPR006674">
    <property type="entry name" value="HD_domain"/>
</dbReference>
<evidence type="ECO:0000259" key="7">
    <source>
        <dbReference type="PROSITE" id="PS51880"/>
    </source>
</evidence>
<dbReference type="UniPathway" id="UPA00908">
    <property type="reaction ID" value="UER00886"/>
</dbReference>
<dbReference type="CDD" id="cd05399">
    <property type="entry name" value="NT_Rel-Spo_like"/>
    <property type="match status" value="1"/>
</dbReference>
<dbReference type="SUPFAM" id="SSF109604">
    <property type="entry name" value="HD-domain/PDEase-like"/>
    <property type="match status" value="1"/>
</dbReference>
<dbReference type="FunFam" id="3.10.20.30:FF:000002">
    <property type="entry name" value="GTP pyrophosphokinase (RelA/SpoT)"/>
    <property type="match status" value="1"/>
</dbReference>
<dbReference type="PANTHER" id="PTHR21262:SF36">
    <property type="entry name" value="BIFUNCTIONAL (P)PPGPP SYNTHASE_HYDROLASE SPOT"/>
    <property type="match status" value="1"/>
</dbReference>
<dbReference type="GO" id="GO:0042594">
    <property type="term" value="P:response to starvation"/>
    <property type="evidence" value="ECO:0007669"/>
    <property type="project" value="TreeGrafter"/>
</dbReference>
<dbReference type="OrthoDB" id="9805041at2"/>
<dbReference type="CDD" id="cd00077">
    <property type="entry name" value="HDc"/>
    <property type="match status" value="1"/>
</dbReference>
<keyword evidence="1" id="KW-0378">Hydrolase</keyword>
<dbReference type="PROSITE" id="PS51831">
    <property type="entry name" value="HD"/>
    <property type="match status" value="1"/>
</dbReference>
<dbReference type="RefSeq" id="WP_119535012.1">
    <property type="nucleotide sequence ID" value="NZ_NRJF01000173.1"/>
</dbReference>
<comment type="caution">
    <text evidence="8">The sequence shown here is derived from an EMBL/GenBank/DDBJ whole genome shotgun (WGS) entry which is preliminary data.</text>
</comment>
<name>A0A3A1Y9L4_9GAMM</name>
<gene>
    <name evidence="8" type="ORF">CKF59_05785</name>
</gene>
<evidence type="ECO:0000256" key="5">
    <source>
        <dbReference type="RuleBase" id="RU003847"/>
    </source>
</evidence>